<dbReference type="InterPro" id="IPR048589">
    <property type="entry name" value="SAMD1-like_WH"/>
</dbReference>
<dbReference type="AlphaFoldDB" id="A0A8S3YIY7"/>
<evidence type="ECO:0000256" key="12">
    <source>
        <dbReference type="SAM" id="MobiDB-lite"/>
    </source>
</evidence>
<protein>
    <recommendedName>
        <fullName evidence="18">Histone acetyltransferase</fullName>
    </recommendedName>
</protein>
<dbReference type="InterPro" id="IPR013761">
    <property type="entry name" value="SAM/pointed_sf"/>
</dbReference>
<sequence length="566" mass="62220">MASNSKHTEWILETIDHLRRRKARPDLQRICHVVRRRHGLSAVDTETKLEKLVDAEIVIKVDYKGSTSYRNAAKWRKSMLGCAVLNSTTISTKILEAILELSRMFIKEKHEKEVHGGKQEVDTATVENRAREHASDIGISLESINSWLKENCEGFDNLRSPLTVVLKREIDAGRLKRLMSCNYVITSAQMEEIRDSIKPLKSNKKSESRSVDSPSANEESNSGSDGKPAVPADQRSTSAAAPATSSNTPQPARRGRPPKHRPTVLPPQTAGSLPVVTSAVTTTAAGVTTQSKLKRILTSDNPEQTGDGSEQKLPKKMETRKGSSAAAEPACDFCKLTSLSNPRGVPETLLQCKDCTVKAHPSCMNYSNLLASRAYRGPWQCMDCKTCCVCQDAGDPDQMLFCDGCDKGYHMACHNPSVTKKPSGTWECSQCRLENLSLQRTVFMSRQTSHQTVSHESAPPTPAESPVPTNPVSSADPQVASTPCYIGDGRYPDASGWSVNDVVDYLTSAGFREEAKVFREQEIDGVALLLLKRTDVLRGLDLKLGPALKLNRHIQGLQMAHQQETL</sequence>
<evidence type="ECO:0000256" key="4">
    <source>
        <dbReference type="ARBA" id="ARBA00022553"/>
    </source>
</evidence>
<feature type="region of interest" description="Disordered" evidence="12">
    <location>
        <begin position="196"/>
        <end position="275"/>
    </location>
</feature>
<evidence type="ECO:0000259" key="13">
    <source>
        <dbReference type="PROSITE" id="PS50016"/>
    </source>
</evidence>
<dbReference type="PROSITE" id="PS52014">
    <property type="entry name" value="SAMD1_WH"/>
    <property type="match status" value="1"/>
</dbReference>
<comment type="subcellular location">
    <subcellularLocation>
        <location evidence="1">Nucleus</location>
    </subcellularLocation>
</comment>
<dbReference type="InterPro" id="IPR019787">
    <property type="entry name" value="Znf_PHD-finger"/>
</dbReference>
<dbReference type="SMART" id="SM00249">
    <property type="entry name" value="PHD"/>
    <property type="match status" value="2"/>
</dbReference>
<feature type="domain" description="SAM" evidence="14">
    <location>
        <begin position="497"/>
        <end position="560"/>
    </location>
</feature>
<keyword evidence="4" id="KW-0597">Phosphoprotein</keyword>
<dbReference type="InterPro" id="IPR001660">
    <property type="entry name" value="SAM"/>
</dbReference>
<feature type="region of interest" description="Disordered" evidence="12">
    <location>
        <begin position="448"/>
        <end position="478"/>
    </location>
</feature>
<dbReference type="Pfam" id="PF00536">
    <property type="entry name" value="SAM_1"/>
    <property type="match status" value="1"/>
</dbReference>
<dbReference type="EMBL" id="CAJHNH020000114">
    <property type="protein sequence ID" value="CAG5115421.1"/>
    <property type="molecule type" value="Genomic_DNA"/>
</dbReference>
<evidence type="ECO:0000256" key="9">
    <source>
        <dbReference type="ARBA" id="ARBA00022853"/>
    </source>
</evidence>
<dbReference type="GO" id="GO:0008270">
    <property type="term" value="F:zinc ion binding"/>
    <property type="evidence" value="ECO:0007669"/>
    <property type="project" value="UniProtKB-KW"/>
</dbReference>
<evidence type="ECO:0000256" key="3">
    <source>
        <dbReference type="ARBA" id="ARBA00022499"/>
    </source>
</evidence>
<dbReference type="Gene3D" id="1.10.150.50">
    <property type="entry name" value="Transcription Factor, Ets-1"/>
    <property type="match status" value="1"/>
</dbReference>
<dbReference type="Pfam" id="PF00628">
    <property type="entry name" value="PHD"/>
    <property type="match status" value="1"/>
</dbReference>
<feature type="compositionally biased region" description="Pro residues" evidence="12">
    <location>
        <begin position="459"/>
        <end position="469"/>
    </location>
</feature>
<dbReference type="GO" id="GO:0005634">
    <property type="term" value="C:nucleus"/>
    <property type="evidence" value="ECO:0007669"/>
    <property type="project" value="UniProtKB-SubCell"/>
</dbReference>
<feature type="compositionally biased region" description="Basic and acidic residues" evidence="12">
    <location>
        <begin position="196"/>
        <end position="210"/>
    </location>
</feature>
<dbReference type="Gene3D" id="3.30.40.10">
    <property type="entry name" value="Zinc/RING finger domain, C3HC4 (zinc finger)"/>
    <property type="match status" value="1"/>
</dbReference>
<keyword evidence="5" id="KW-0479">Metal-binding</keyword>
<feature type="compositionally biased region" description="Low complexity" evidence="12">
    <location>
        <begin position="236"/>
        <end position="252"/>
    </location>
</feature>
<dbReference type="GO" id="GO:0042393">
    <property type="term" value="F:histone binding"/>
    <property type="evidence" value="ECO:0007669"/>
    <property type="project" value="TreeGrafter"/>
</dbReference>
<feature type="domain" description="PHD-type" evidence="13">
    <location>
        <begin position="328"/>
        <end position="387"/>
    </location>
</feature>
<dbReference type="SUPFAM" id="SSF57903">
    <property type="entry name" value="FYVE/PHD zinc finger"/>
    <property type="match status" value="2"/>
</dbReference>
<evidence type="ECO:0000256" key="2">
    <source>
        <dbReference type="ARBA" id="ARBA00022491"/>
    </source>
</evidence>
<dbReference type="PROSITE" id="PS50105">
    <property type="entry name" value="SAM_DOMAIN"/>
    <property type="match status" value="1"/>
</dbReference>
<dbReference type="PANTHER" id="PTHR12247:SF139">
    <property type="entry name" value="ATHERIN-RELATED"/>
    <property type="match status" value="1"/>
</dbReference>
<keyword evidence="6 11" id="KW-0863">Zinc-finger</keyword>
<dbReference type="GO" id="GO:0003677">
    <property type="term" value="F:DNA binding"/>
    <property type="evidence" value="ECO:0007669"/>
    <property type="project" value="InterPro"/>
</dbReference>
<comment type="caution">
    <text evidence="16">The sequence shown here is derived from an EMBL/GenBank/DDBJ whole genome shotgun (WGS) entry which is preliminary data.</text>
</comment>
<evidence type="ECO:0000259" key="14">
    <source>
        <dbReference type="PROSITE" id="PS50105"/>
    </source>
</evidence>
<evidence type="ECO:0000256" key="11">
    <source>
        <dbReference type="PROSITE-ProRule" id="PRU00146"/>
    </source>
</evidence>
<reference evidence="16" key="1">
    <citation type="submission" date="2021-04" db="EMBL/GenBank/DDBJ databases">
        <authorList>
            <consortium name="Molecular Ecology Group"/>
        </authorList>
    </citation>
    <scope>NUCLEOTIDE SEQUENCE</scope>
</reference>
<evidence type="ECO:0000256" key="1">
    <source>
        <dbReference type="ARBA" id="ARBA00004123"/>
    </source>
</evidence>
<accession>A0A8S3YIY7</accession>
<dbReference type="CDD" id="cd15527">
    <property type="entry name" value="PHD2_KAT6A_6B"/>
    <property type="match status" value="1"/>
</dbReference>
<keyword evidence="17" id="KW-1185">Reference proteome</keyword>
<gene>
    <name evidence="16" type="ORF">CUNI_LOCUS979</name>
</gene>
<evidence type="ECO:0000313" key="17">
    <source>
        <dbReference type="Proteomes" id="UP000678393"/>
    </source>
</evidence>
<evidence type="ECO:0000256" key="7">
    <source>
        <dbReference type="ARBA" id="ARBA00022833"/>
    </source>
</evidence>
<keyword evidence="9" id="KW-0156">Chromatin regulator</keyword>
<dbReference type="SUPFAM" id="SSF47769">
    <property type="entry name" value="SAM/Pointed domain"/>
    <property type="match status" value="1"/>
</dbReference>
<organism evidence="16 17">
    <name type="scientific">Candidula unifasciata</name>
    <dbReference type="NCBI Taxonomy" id="100452"/>
    <lineage>
        <taxon>Eukaryota</taxon>
        <taxon>Metazoa</taxon>
        <taxon>Spiralia</taxon>
        <taxon>Lophotrochozoa</taxon>
        <taxon>Mollusca</taxon>
        <taxon>Gastropoda</taxon>
        <taxon>Heterobranchia</taxon>
        <taxon>Euthyneura</taxon>
        <taxon>Panpulmonata</taxon>
        <taxon>Eupulmonata</taxon>
        <taxon>Stylommatophora</taxon>
        <taxon>Helicina</taxon>
        <taxon>Helicoidea</taxon>
        <taxon>Geomitridae</taxon>
        <taxon>Candidula</taxon>
    </lineage>
</organism>
<evidence type="ECO:0008006" key="18">
    <source>
        <dbReference type="Google" id="ProtNLM"/>
    </source>
</evidence>
<dbReference type="GO" id="GO:0045892">
    <property type="term" value="P:negative regulation of DNA-templated transcription"/>
    <property type="evidence" value="ECO:0007669"/>
    <property type="project" value="TreeGrafter"/>
</dbReference>
<dbReference type="InterPro" id="IPR013083">
    <property type="entry name" value="Znf_RING/FYVE/PHD"/>
</dbReference>
<keyword evidence="7" id="KW-0862">Zinc</keyword>
<keyword evidence="8" id="KW-0832">Ubl conjugation</keyword>
<dbReference type="PANTHER" id="PTHR12247">
    <property type="entry name" value="POLYCOMB GROUP PROTEIN"/>
    <property type="match status" value="1"/>
</dbReference>
<name>A0A8S3YIY7_9EUPU</name>
<feature type="compositionally biased region" description="Polar residues" evidence="12">
    <location>
        <begin position="298"/>
        <end position="308"/>
    </location>
</feature>
<feature type="compositionally biased region" description="Basic and acidic residues" evidence="12">
    <location>
        <begin position="309"/>
        <end position="321"/>
    </location>
</feature>
<feature type="compositionally biased region" description="Basic residues" evidence="12">
    <location>
        <begin position="253"/>
        <end position="262"/>
    </location>
</feature>
<feature type="region of interest" description="Disordered" evidence="12">
    <location>
        <begin position="297"/>
        <end position="323"/>
    </location>
</feature>
<evidence type="ECO:0000259" key="15">
    <source>
        <dbReference type="PROSITE" id="PS52014"/>
    </source>
</evidence>
<keyword evidence="2" id="KW-0678">Repressor</keyword>
<evidence type="ECO:0000256" key="8">
    <source>
        <dbReference type="ARBA" id="ARBA00022843"/>
    </source>
</evidence>
<dbReference type="SMART" id="SM00454">
    <property type="entry name" value="SAM"/>
    <property type="match status" value="1"/>
</dbReference>
<feature type="domain" description="PHD-type" evidence="13">
    <location>
        <begin position="384"/>
        <end position="434"/>
    </location>
</feature>
<evidence type="ECO:0000256" key="6">
    <source>
        <dbReference type="ARBA" id="ARBA00022771"/>
    </source>
</evidence>
<feature type="compositionally biased region" description="Polar residues" evidence="12">
    <location>
        <begin position="211"/>
        <end position="224"/>
    </location>
</feature>
<feature type="domain" description="SAMD1-like winged helix (WH)" evidence="15">
    <location>
        <begin position="1"/>
        <end position="75"/>
    </location>
</feature>
<dbReference type="OrthoDB" id="10004495at2759"/>
<dbReference type="GO" id="GO:0006325">
    <property type="term" value="P:chromatin organization"/>
    <property type="evidence" value="ECO:0007669"/>
    <property type="project" value="UniProtKB-KW"/>
</dbReference>
<evidence type="ECO:0000256" key="5">
    <source>
        <dbReference type="ARBA" id="ARBA00022723"/>
    </source>
</evidence>
<dbReference type="GO" id="GO:0003682">
    <property type="term" value="F:chromatin binding"/>
    <property type="evidence" value="ECO:0007669"/>
    <property type="project" value="TreeGrafter"/>
</dbReference>
<keyword evidence="10" id="KW-0539">Nucleus</keyword>
<keyword evidence="3" id="KW-1017">Isopeptide bond</keyword>
<evidence type="ECO:0000313" key="16">
    <source>
        <dbReference type="EMBL" id="CAG5115421.1"/>
    </source>
</evidence>
<dbReference type="Pfam" id="PF21524">
    <property type="entry name" value="SAMD1_WH"/>
    <property type="match status" value="1"/>
</dbReference>
<dbReference type="InterPro" id="IPR050548">
    <property type="entry name" value="PcG_chromatin_remod_factors"/>
</dbReference>
<dbReference type="InterPro" id="IPR001965">
    <property type="entry name" value="Znf_PHD"/>
</dbReference>
<dbReference type="Proteomes" id="UP000678393">
    <property type="component" value="Unassembled WGS sequence"/>
</dbReference>
<proteinExistence type="predicted"/>
<dbReference type="InterPro" id="IPR011011">
    <property type="entry name" value="Znf_FYVE_PHD"/>
</dbReference>
<dbReference type="PROSITE" id="PS50016">
    <property type="entry name" value="ZF_PHD_2"/>
    <property type="match status" value="2"/>
</dbReference>
<evidence type="ECO:0000256" key="10">
    <source>
        <dbReference type="ARBA" id="ARBA00023242"/>
    </source>
</evidence>